<dbReference type="PANTHER" id="PTHR21381:SF3">
    <property type="entry name" value="SGC REGION PROTEIN SGCQ-RELATED"/>
    <property type="match status" value="1"/>
</dbReference>
<dbReference type="PIRSF" id="PIRSF005956">
    <property type="entry name" value="BtpA"/>
    <property type="match status" value="1"/>
</dbReference>
<dbReference type="PANTHER" id="PTHR21381">
    <property type="entry name" value="ZGC:162297"/>
    <property type="match status" value="1"/>
</dbReference>
<dbReference type="EMBL" id="CP000561">
    <property type="protein sequence ID" value="ABO09387.1"/>
    <property type="molecule type" value="Genomic_DNA"/>
</dbReference>
<dbReference type="RefSeq" id="WP_011850645.1">
    <property type="nucleotide sequence ID" value="NC_009073.1"/>
</dbReference>
<dbReference type="NCBIfam" id="TIGR00259">
    <property type="entry name" value="thylakoid_BtpA"/>
    <property type="match status" value="1"/>
</dbReference>
<dbReference type="Pfam" id="PF03437">
    <property type="entry name" value="BtpA"/>
    <property type="match status" value="1"/>
</dbReference>
<dbReference type="HOGENOM" id="CLU_075239_1_0_2"/>
<dbReference type="AlphaFoldDB" id="A3MXM0"/>
<dbReference type="GeneID" id="4909451"/>
<sequence length="242" mass="25805">MLIGVVHLLPTGSPQRLEHAVRSAKRLEEAGFDAVIVENYYDMPFKPKADFEAAVAMAVAAREVAREVSLPVGINLLRNACVKASIIARHVGATFIRCNAYTDIVLSESGILTPQAPYIKGVKVLADVHVKHGESIYPRTLAEAVEAASTRAAPAAIVVTGRKTGEAPDPVDLATARAYTDLPVLVGSGICFQTLPLLKIADGAIVGTCVKDGAEIDPEKARRLVREAKAVLKPKRPLQLKS</sequence>
<dbReference type="KEGG" id="pcl:Pcal_1972"/>
<comment type="similarity">
    <text evidence="1">Belongs to the BtpA family.</text>
</comment>
<dbReference type="SUPFAM" id="SSF51366">
    <property type="entry name" value="Ribulose-phoshate binding barrel"/>
    <property type="match status" value="1"/>
</dbReference>
<evidence type="ECO:0000256" key="1">
    <source>
        <dbReference type="ARBA" id="ARBA00006007"/>
    </source>
</evidence>
<organism evidence="2 3">
    <name type="scientific">Pyrobaculum calidifontis (strain DSM 21063 / JCM 11548 / VA1)</name>
    <dbReference type="NCBI Taxonomy" id="410359"/>
    <lineage>
        <taxon>Archaea</taxon>
        <taxon>Thermoproteota</taxon>
        <taxon>Thermoprotei</taxon>
        <taxon>Thermoproteales</taxon>
        <taxon>Thermoproteaceae</taxon>
        <taxon>Pyrobaculum</taxon>
    </lineage>
</organism>
<proteinExistence type="inferred from homology"/>
<gene>
    <name evidence="2" type="ordered locus">Pcal_1972</name>
</gene>
<evidence type="ECO:0000313" key="2">
    <source>
        <dbReference type="EMBL" id="ABO09387.1"/>
    </source>
</evidence>
<dbReference type="InterPro" id="IPR005137">
    <property type="entry name" value="BtpA"/>
</dbReference>
<dbReference type="eggNOG" id="arCOG01982">
    <property type="taxonomic scope" value="Archaea"/>
</dbReference>
<dbReference type="STRING" id="410359.Pcal_1972"/>
<dbReference type="CDD" id="cd04722">
    <property type="entry name" value="TIM_phosphate_binding"/>
    <property type="match status" value="1"/>
</dbReference>
<protein>
    <submittedName>
        <fullName evidence="2">Photosystem I assembly BtpA</fullName>
    </submittedName>
</protein>
<dbReference type="InterPro" id="IPR011060">
    <property type="entry name" value="RibuloseP-bd_barrel"/>
</dbReference>
<evidence type="ECO:0000313" key="3">
    <source>
        <dbReference type="Proteomes" id="UP000001431"/>
    </source>
</evidence>
<keyword evidence="3" id="KW-1185">Reference proteome</keyword>
<reference evidence="2" key="1">
    <citation type="submission" date="2007-02" db="EMBL/GenBank/DDBJ databases">
        <title>Complete sequence of Pyrobaculum calidifontis JCM 11548.</title>
        <authorList>
            <consortium name="US DOE Joint Genome Institute"/>
            <person name="Copeland A."/>
            <person name="Lucas S."/>
            <person name="Lapidus A."/>
            <person name="Barry K."/>
            <person name="Glavina del Rio T."/>
            <person name="Dalin E."/>
            <person name="Tice H."/>
            <person name="Pitluck S."/>
            <person name="Chain P."/>
            <person name="Malfatti S."/>
            <person name="Shin M."/>
            <person name="Vergez L."/>
            <person name="Schmutz J."/>
            <person name="Larimer F."/>
            <person name="Land M."/>
            <person name="Hauser L."/>
            <person name="Kyrpides N."/>
            <person name="Mikhailova N."/>
            <person name="Cozen A.E."/>
            <person name="Fitz-Gibbon S.T."/>
            <person name="House C.H."/>
            <person name="Saltikov C."/>
            <person name="Lowe T.M."/>
            <person name="Richardson P."/>
        </authorList>
    </citation>
    <scope>NUCLEOTIDE SEQUENCE [LARGE SCALE GENOMIC DNA]</scope>
    <source>
        <strain evidence="2">JCM 11548</strain>
    </source>
</reference>
<name>A3MXM0_PYRCJ</name>
<dbReference type="Proteomes" id="UP000001431">
    <property type="component" value="Chromosome"/>
</dbReference>
<accession>A3MXM0</accession>
<dbReference type="OrthoDB" id="38543at2157"/>